<comment type="caution">
    <text evidence="1">The sequence shown here is derived from an EMBL/GenBank/DDBJ whole genome shotgun (WGS) entry which is preliminary data.</text>
</comment>
<keyword evidence="2" id="KW-1185">Reference proteome</keyword>
<reference evidence="1" key="1">
    <citation type="submission" date="2016-04" db="EMBL/GenBank/DDBJ databases">
        <authorList>
            <person name="Nguyen H.D."/>
            <person name="Samba Siva P."/>
            <person name="Cullis J."/>
            <person name="Levesque C.A."/>
            <person name="Hambleton S."/>
        </authorList>
    </citation>
    <scope>NUCLEOTIDE SEQUENCE</scope>
    <source>
        <strain evidence="1">DAOMC 236416</strain>
    </source>
</reference>
<dbReference type="Proteomes" id="UP000077521">
    <property type="component" value="Unassembled WGS sequence"/>
</dbReference>
<protein>
    <submittedName>
        <fullName evidence="1">Uncharacterized protein</fullName>
    </submittedName>
</protein>
<evidence type="ECO:0000313" key="1">
    <source>
        <dbReference type="EMBL" id="KAE8245466.1"/>
    </source>
</evidence>
<reference evidence="1" key="2">
    <citation type="journal article" date="2019" name="IMA Fungus">
        <title>Genome sequencing and comparison of five Tilletia species to identify candidate genes for the detection of regulated species infecting wheat.</title>
        <authorList>
            <person name="Nguyen H.D.T."/>
            <person name="Sultana T."/>
            <person name="Kesanakurti P."/>
            <person name="Hambleton S."/>
        </authorList>
    </citation>
    <scope>NUCLEOTIDE SEQUENCE</scope>
    <source>
        <strain evidence="1">DAOMC 236416</strain>
    </source>
</reference>
<dbReference type="AlphaFoldDB" id="A0A177T5W2"/>
<proteinExistence type="predicted"/>
<accession>A0A177T5W2</accession>
<name>A0A177T5W2_9BASI</name>
<dbReference type="EMBL" id="LWDF02000503">
    <property type="protein sequence ID" value="KAE8245466.1"/>
    <property type="molecule type" value="Genomic_DNA"/>
</dbReference>
<evidence type="ECO:0000313" key="2">
    <source>
        <dbReference type="Proteomes" id="UP000077521"/>
    </source>
</evidence>
<organism evidence="1 2">
    <name type="scientific">Tilletia indica</name>
    <dbReference type="NCBI Taxonomy" id="43049"/>
    <lineage>
        <taxon>Eukaryota</taxon>
        <taxon>Fungi</taxon>
        <taxon>Dikarya</taxon>
        <taxon>Basidiomycota</taxon>
        <taxon>Ustilaginomycotina</taxon>
        <taxon>Exobasidiomycetes</taxon>
        <taxon>Tilletiales</taxon>
        <taxon>Tilletiaceae</taxon>
        <taxon>Tilletia</taxon>
    </lineage>
</organism>
<dbReference type="OrthoDB" id="10288598at2759"/>
<sequence>MRLVQLSLSTSFLALGLVEARNTQWIHDCSVKAFKFCPLGPRFNAYKWQDQYYHCMCDNWRTIDSGWYDCPVGCYRDIADDFNDFGGDYHAMDAYCTKACGERNDCPAHWGKC</sequence>
<gene>
    <name evidence="1" type="ORF">A4X13_0g5901</name>
</gene>